<accession>A0A8H5LYV2</accession>
<evidence type="ECO:0000256" key="1">
    <source>
        <dbReference type="SAM" id="MobiDB-lite"/>
    </source>
</evidence>
<organism evidence="2 3">
    <name type="scientific">Tetrapyrgos nigripes</name>
    <dbReference type="NCBI Taxonomy" id="182062"/>
    <lineage>
        <taxon>Eukaryota</taxon>
        <taxon>Fungi</taxon>
        <taxon>Dikarya</taxon>
        <taxon>Basidiomycota</taxon>
        <taxon>Agaricomycotina</taxon>
        <taxon>Agaricomycetes</taxon>
        <taxon>Agaricomycetidae</taxon>
        <taxon>Agaricales</taxon>
        <taxon>Marasmiineae</taxon>
        <taxon>Marasmiaceae</taxon>
        <taxon>Tetrapyrgos</taxon>
    </lineage>
</organism>
<proteinExistence type="predicted"/>
<dbReference type="Proteomes" id="UP000559256">
    <property type="component" value="Unassembled WGS sequence"/>
</dbReference>
<dbReference type="Pfam" id="PF08576">
    <property type="entry name" value="DUF1764"/>
    <property type="match status" value="1"/>
</dbReference>
<name>A0A8H5LYV2_9AGAR</name>
<evidence type="ECO:0000313" key="3">
    <source>
        <dbReference type="Proteomes" id="UP000559256"/>
    </source>
</evidence>
<comment type="caution">
    <text evidence="2">The sequence shown here is derived from an EMBL/GenBank/DDBJ whole genome shotgun (WGS) entry which is preliminary data.</text>
</comment>
<dbReference type="EMBL" id="JAACJM010000001">
    <property type="protein sequence ID" value="KAF5375065.1"/>
    <property type="molecule type" value="Genomic_DNA"/>
</dbReference>
<reference evidence="2 3" key="1">
    <citation type="journal article" date="2020" name="ISME J.">
        <title>Uncovering the hidden diversity of litter-decomposition mechanisms in mushroom-forming fungi.</title>
        <authorList>
            <person name="Floudas D."/>
            <person name="Bentzer J."/>
            <person name="Ahren D."/>
            <person name="Johansson T."/>
            <person name="Persson P."/>
            <person name="Tunlid A."/>
        </authorList>
    </citation>
    <scope>NUCLEOTIDE SEQUENCE [LARGE SCALE GENOMIC DNA]</scope>
    <source>
        <strain evidence="2 3">CBS 291.85</strain>
    </source>
</reference>
<feature type="region of interest" description="Disordered" evidence="1">
    <location>
        <begin position="1"/>
        <end position="102"/>
    </location>
</feature>
<dbReference type="PANTHER" id="PTHR34066">
    <property type="entry name" value="GROWTH FACTOR 2"/>
    <property type="match status" value="1"/>
</dbReference>
<keyword evidence="3" id="KW-1185">Reference proteome</keyword>
<evidence type="ECO:0000313" key="2">
    <source>
        <dbReference type="EMBL" id="KAF5375065.1"/>
    </source>
</evidence>
<sequence length="144" mass="16019">MSASSSIIDDIFNSASSSKATISKKEVVKKDRKRKRTSPPAVETVLDTSAPSSKRPKVSKKSDPPKVSKKSDPPRGSKKDKEEDERFKDSRGTGPRRKTEEGWSIYKVDELGIDEEAGGNPVLFSSLPAHRHCRRRPRHSVVSF</sequence>
<dbReference type="AlphaFoldDB" id="A0A8H5LYV2"/>
<gene>
    <name evidence="2" type="ORF">D9758_000136</name>
</gene>
<dbReference type="PANTHER" id="PTHR34066:SF1">
    <property type="entry name" value="DUF1764 FAMILY PROTEIN"/>
    <property type="match status" value="1"/>
</dbReference>
<feature type="compositionally biased region" description="Basic and acidic residues" evidence="1">
    <location>
        <begin position="60"/>
        <end position="101"/>
    </location>
</feature>
<dbReference type="InterPro" id="IPR013885">
    <property type="entry name" value="DUF1764_euk"/>
</dbReference>
<protein>
    <submittedName>
        <fullName evidence="2">Uncharacterized protein</fullName>
    </submittedName>
</protein>
<dbReference type="OrthoDB" id="20835at2759"/>